<evidence type="ECO:0000313" key="2">
    <source>
        <dbReference type="Proteomes" id="UP000014244"/>
    </source>
</evidence>
<evidence type="ECO:0008006" key="3">
    <source>
        <dbReference type="Google" id="ProtNLM"/>
    </source>
</evidence>
<dbReference type="AlphaFoldDB" id="A0A829H9N4"/>
<name>A0A829H9N4_LACPA</name>
<organism evidence="1 2">
    <name type="scientific">Lacticaseibacillus paracasei subsp. paracasei Lpp41</name>
    <dbReference type="NCBI Taxonomy" id="1256208"/>
    <lineage>
        <taxon>Bacteria</taxon>
        <taxon>Bacillati</taxon>
        <taxon>Bacillota</taxon>
        <taxon>Bacilli</taxon>
        <taxon>Lactobacillales</taxon>
        <taxon>Lactobacillaceae</taxon>
        <taxon>Lacticaseibacillus</taxon>
    </lineage>
</organism>
<dbReference type="EMBL" id="ANKE01000150">
    <property type="protein sequence ID" value="EPC75308.1"/>
    <property type="molecule type" value="Genomic_DNA"/>
</dbReference>
<gene>
    <name evidence="1" type="ORF">Lpp41_03004</name>
</gene>
<comment type="caution">
    <text evidence="1">The sequence shown here is derived from an EMBL/GenBank/DDBJ whole genome shotgun (WGS) entry which is preliminary data.</text>
</comment>
<accession>A0A829H9N4</accession>
<protein>
    <recommendedName>
        <fullName evidence="3">Phage protein</fullName>
    </recommendedName>
</protein>
<proteinExistence type="predicted"/>
<dbReference type="Proteomes" id="UP000014244">
    <property type="component" value="Unassembled WGS sequence"/>
</dbReference>
<evidence type="ECO:0000313" key="1">
    <source>
        <dbReference type="EMBL" id="EPC75308.1"/>
    </source>
</evidence>
<reference evidence="1 2" key="1">
    <citation type="journal article" date="2013" name="PLoS ONE">
        <title>Lactobacillus paracasei comparative genomics: towards species pan-genome definition and exploitation of diversity.</title>
        <authorList>
            <person name="Smokvina T."/>
            <person name="Wels M."/>
            <person name="Polka J."/>
            <person name="Chervaux C."/>
            <person name="Brisse S."/>
            <person name="Boekhorst J."/>
            <person name="van Hylckama Vlieg J.E."/>
            <person name="Siezen R.J."/>
        </authorList>
    </citation>
    <scope>NUCLEOTIDE SEQUENCE [LARGE SCALE GENOMIC DNA]</scope>
    <source>
        <strain evidence="1 2">Lpp41</strain>
    </source>
</reference>
<sequence length="130" mass="14673">MKYRKKSVEIEAVQLTWANWGEVCDFVQLPWGPEGVHGCHSDKGVESDSGEKIGLIIPTLEGNMLANENDYIIKGVHGEFYPCKPDIFEETYEPSGRSVDGKLLAEKLAVPIKHELDKRSRDAQRRKGFL</sequence>